<dbReference type="EMBL" id="ML208272">
    <property type="protein sequence ID" value="TFK73826.1"/>
    <property type="molecule type" value="Genomic_DNA"/>
</dbReference>
<proteinExistence type="predicted"/>
<protein>
    <submittedName>
        <fullName evidence="1">Uncharacterized protein</fullName>
    </submittedName>
</protein>
<dbReference type="Proteomes" id="UP000308600">
    <property type="component" value="Unassembled WGS sequence"/>
</dbReference>
<name>A0ACD3B7B9_9AGAR</name>
<evidence type="ECO:0000313" key="1">
    <source>
        <dbReference type="EMBL" id="TFK73826.1"/>
    </source>
</evidence>
<accession>A0ACD3B7B9</accession>
<sequence>MAIDDHHVDPVLPLEIKFIILQMALKSDMRDAKNLLFISKDVFDWLIPILYNAVVLTSYEPHAWPPLPLPIAKLPQYGRYVQHLFAISTPETVLDQYLEHCPNIVDLASWDQFSQSQIRSIVRLPLSQLILSSDAATSMPLTPPTLKLFPKITHLSIEGLDTSFVSHFPALTHLVFDEYIDFTGWMEVFEQYLKLKVLISGPFGL</sequence>
<reference evidence="1 2" key="1">
    <citation type="journal article" date="2019" name="Nat. Ecol. Evol.">
        <title>Megaphylogeny resolves global patterns of mushroom evolution.</title>
        <authorList>
            <person name="Varga T."/>
            <person name="Krizsan K."/>
            <person name="Foldi C."/>
            <person name="Dima B."/>
            <person name="Sanchez-Garcia M."/>
            <person name="Sanchez-Ramirez S."/>
            <person name="Szollosi G.J."/>
            <person name="Szarkandi J.G."/>
            <person name="Papp V."/>
            <person name="Albert L."/>
            <person name="Andreopoulos W."/>
            <person name="Angelini C."/>
            <person name="Antonin V."/>
            <person name="Barry K.W."/>
            <person name="Bougher N.L."/>
            <person name="Buchanan P."/>
            <person name="Buyck B."/>
            <person name="Bense V."/>
            <person name="Catcheside P."/>
            <person name="Chovatia M."/>
            <person name="Cooper J."/>
            <person name="Damon W."/>
            <person name="Desjardin D."/>
            <person name="Finy P."/>
            <person name="Geml J."/>
            <person name="Haridas S."/>
            <person name="Hughes K."/>
            <person name="Justo A."/>
            <person name="Karasinski D."/>
            <person name="Kautmanova I."/>
            <person name="Kiss B."/>
            <person name="Kocsube S."/>
            <person name="Kotiranta H."/>
            <person name="LaButti K.M."/>
            <person name="Lechner B.E."/>
            <person name="Liimatainen K."/>
            <person name="Lipzen A."/>
            <person name="Lukacs Z."/>
            <person name="Mihaltcheva S."/>
            <person name="Morgado L.N."/>
            <person name="Niskanen T."/>
            <person name="Noordeloos M.E."/>
            <person name="Ohm R.A."/>
            <person name="Ortiz-Santana B."/>
            <person name="Ovrebo C."/>
            <person name="Racz N."/>
            <person name="Riley R."/>
            <person name="Savchenko A."/>
            <person name="Shiryaev A."/>
            <person name="Soop K."/>
            <person name="Spirin V."/>
            <person name="Szebenyi C."/>
            <person name="Tomsovsky M."/>
            <person name="Tulloss R.E."/>
            <person name="Uehling J."/>
            <person name="Grigoriev I.V."/>
            <person name="Vagvolgyi C."/>
            <person name="Papp T."/>
            <person name="Martin F.M."/>
            <person name="Miettinen O."/>
            <person name="Hibbett D.S."/>
            <person name="Nagy L.G."/>
        </authorList>
    </citation>
    <scope>NUCLEOTIDE SEQUENCE [LARGE SCALE GENOMIC DNA]</scope>
    <source>
        <strain evidence="1 2">NL-1719</strain>
    </source>
</reference>
<evidence type="ECO:0000313" key="2">
    <source>
        <dbReference type="Proteomes" id="UP000308600"/>
    </source>
</evidence>
<gene>
    <name evidence="1" type="ORF">BDN72DRAFT_893554</name>
</gene>
<keyword evidence="2" id="KW-1185">Reference proteome</keyword>
<organism evidence="1 2">
    <name type="scientific">Pluteus cervinus</name>
    <dbReference type="NCBI Taxonomy" id="181527"/>
    <lineage>
        <taxon>Eukaryota</taxon>
        <taxon>Fungi</taxon>
        <taxon>Dikarya</taxon>
        <taxon>Basidiomycota</taxon>
        <taxon>Agaricomycotina</taxon>
        <taxon>Agaricomycetes</taxon>
        <taxon>Agaricomycetidae</taxon>
        <taxon>Agaricales</taxon>
        <taxon>Pluteineae</taxon>
        <taxon>Pluteaceae</taxon>
        <taxon>Pluteus</taxon>
    </lineage>
</organism>